<dbReference type="GO" id="GO:0043190">
    <property type="term" value="C:ATP-binding cassette (ABC) transporter complex"/>
    <property type="evidence" value="ECO:0007669"/>
    <property type="project" value="InterPro"/>
</dbReference>
<accession>A0A485AG78</accession>
<feature type="domain" description="Transport-associated OB type 2" evidence="1">
    <location>
        <begin position="2"/>
        <end position="35"/>
    </location>
</feature>
<dbReference type="Pfam" id="PF08402">
    <property type="entry name" value="TOBE_2"/>
    <property type="match status" value="1"/>
</dbReference>
<evidence type="ECO:0000313" key="2">
    <source>
        <dbReference type="EMBL" id="VFS58288.1"/>
    </source>
</evidence>
<keyword evidence="2" id="KW-0547">Nucleotide-binding</keyword>
<dbReference type="InterPro" id="IPR013611">
    <property type="entry name" value="Transp-assoc_OB_typ2"/>
</dbReference>
<evidence type="ECO:0000259" key="1">
    <source>
        <dbReference type="Pfam" id="PF08402"/>
    </source>
</evidence>
<keyword evidence="2" id="KW-0067">ATP-binding</keyword>
<dbReference type="GO" id="GO:0022857">
    <property type="term" value="F:transmembrane transporter activity"/>
    <property type="evidence" value="ECO:0007669"/>
    <property type="project" value="InterPro"/>
</dbReference>
<proteinExistence type="predicted"/>
<reference evidence="2 3" key="1">
    <citation type="submission" date="2019-03" db="EMBL/GenBank/DDBJ databases">
        <authorList>
            <consortium name="Pathogen Informatics"/>
        </authorList>
    </citation>
    <scope>NUCLEOTIDE SEQUENCE [LARGE SCALE GENOMIC DNA]</scope>
    <source>
        <strain evidence="2 3">NCTC12993</strain>
    </source>
</reference>
<evidence type="ECO:0000313" key="3">
    <source>
        <dbReference type="Proteomes" id="UP000401081"/>
    </source>
</evidence>
<dbReference type="AlphaFoldDB" id="A0A485AG78"/>
<dbReference type="EMBL" id="CAADJD010000011">
    <property type="protein sequence ID" value="VFS58288.1"/>
    <property type="molecule type" value="Genomic_DNA"/>
</dbReference>
<name>A0A485AG78_KLUCR</name>
<keyword evidence="3" id="KW-1185">Reference proteome</keyword>
<dbReference type="GO" id="GO:0005524">
    <property type="term" value="F:ATP binding"/>
    <property type="evidence" value="ECO:0007669"/>
    <property type="project" value="UniProtKB-KW"/>
</dbReference>
<sequence>MISAQLQNEHRYQKGLPTWGDEVRLCWEADSCVVLTV</sequence>
<gene>
    <name evidence="2" type="ORF">NCTC12993_00986</name>
</gene>
<protein>
    <submittedName>
        <fullName evidence="2">Putrescine transporter ATP-binding subunit</fullName>
    </submittedName>
</protein>
<organism evidence="2 3">
    <name type="scientific">Kluyvera cryocrescens</name>
    <name type="common">Kluyvera citrophila</name>
    <dbReference type="NCBI Taxonomy" id="580"/>
    <lineage>
        <taxon>Bacteria</taxon>
        <taxon>Pseudomonadati</taxon>
        <taxon>Pseudomonadota</taxon>
        <taxon>Gammaproteobacteria</taxon>
        <taxon>Enterobacterales</taxon>
        <taxon>Enterobacteriaceae</taxon>
        <taxon>Kluyvera</taxon>
    </lineage>
</organism>
<dbReference type="Proteomes" id="UP000401081">
    <property type="component" value="Unassembled WGS sequence"/>
</dbReference>